<gene>
    <name evidence="3" type="ORF">JOF56_005704</name>
</gene>
<dbReference type="EMBL" id="JAGINW010000001">
    <property type="protein sequence ID" value="MBP2325319.1"/>
    <property type="molecule type" value="Genomic_DNA"/>
</dbReference>
<name>A0ABS4TLV6_9PSEU</name>
<proteinExistence type="predicted"/>
<comment type="caution">
    <text evidence="3">The sequence shown here is derived from an EMBL/GenBank/DDBJ whole genome shotgun (WGS) entry which is preliminary data.</text>
</comment>
<keyword evidence="2" id="KW-0812">Transmembrane</keyword>
<keyword evidence="4" id="KW-1185">Reference proteome</keyword>
<reference evidence="3 4" key="1">
    <citation type="submission" date="2021-03" db="EMBL/GenBank/DDBJ databases">
        <title>Sequencing the genomes of 1000 actinobacteria strains.</title>
        <authorList>
            <person name="Klenk H.-P."/>
        </authorList>
    </citation>
    <scope>NUCLEOTIDE SEQUENCE [LARGE SCALE GENOMIC DNA]</scope>
    <source>
        <strain evidence="3 4">DSM 46670</strain>
    </source>
</reference>
<evidence type="ECO:0000256" key="1">
    <source>
        <dbReference type="SAM" id="Coils"/>
    </source>
</evidence>
<sequence length="100" mass="11005">MDQLPAIGISGALVLVIAYLLASNFRDRVQHERALAVRDKDHAAELAQARATHEADLAGLRARLAALEQRLGELETELDRERALRRAAEDAAAQARRAQQ</sequence>
<evidence type="ECO:0000313" key="4">
    <source>
        <dbReference type="Proteomes" id="UP001519332"/>
    </source>
</evidence>
<feature type="transmembrane region" description="Helical" evidence="2">
    <location>
        <begin position="6"/>
        <end position="25"/>
    </location>
</feature>
<evidence type="ECO:0000313" key="3">
    <source>
        <dbReference type="EMBL" id="MBP2325319.1"/>
    </source>
</evidence>
<accession>A0ABS4TLV6</accession>
<keyword evidence="2" id="KW-0472">Membrane</keyword>
<dbReference type="Proteomes" id="UP001519332">
    <property type="component" value="Unassembled WGS sequence"/>
</dbReference>
<protein>
    <submittedName>
        <fullName evidence="3">Uncharacterized protein involved in exopolysaccharide biosynthesis</fullName>
    </submittedName>
</protein>
<keyword evidence="2" id="KW-1133">Transmembrane helix</keyword>
<dbReference type="RefSeq" id="WP_209642530.1">
    <property type="nucleotide sequence ID" value="NZ_JAGINW010000001.1"/>
</dbReference>
<feature type="coiled-coil region" evidence="1">
    <location>
        <begin position="43"/>
        <end position="98"/>
    </location>
</feature>
<keyword evidence="1" id="KW-0175">Coiled coil</keyword>
<organism evidence="3 4">
    <name type="scientific">Kibdelosporangium banguiense</name>
    <dbReference type="NCBI Taxonomy" id="1365924"/>
    <lineage>
        <taxon>Bacteria</taxon>
        <taxon>Bacillati</taxon>
        <taxon>Actinomycetota</taxon>
        <taxon>Actinomycetes</taxon>
        <taxon>Pseudonocardiales</taxon>
        <taxon>Pseudonocardiaceae</taxon>
        <taxon>Kibdelosporangium</taxon>
    </lineage>
</organism>
<evidence type="ECO:0000256" key="2">
    <source>
        <dbReference type="SAM" id="Phobius"/>
    </source>
</evidence>